<reference evidence="1" key="1">
    <citation type="journal article" date="2019" name="bioRxiv">
        <title>The Genome of the Zebra Mussel, Dreissena polymorpha: A Resource for Invasive Species Research.</title>
        <authorList>
            <person name="McCartney M.A."/>
            <person name="Auch B."/>
            <person name="Kono T."/>
            <person name="Mallez S."/>
            <person name="Zhang Y."/>
            <person name="Obille A."/>
            <person name="Becker A."/>
            <person name="Abrahante J.E."/>
            <person name="Garbe J."/>
            <person name="Badalamenti J.P."/>
            <person name="Herman A."/>
            <person name="Mangelson H."/>
            <person name="Liachko I."/>
            <person name="Sullivan S."/>
            <person name="Sone E.D."/>
            <person name="Koren S."/>
            <person name="Silverstein K.A.T."/>
            <person name="Beckman K.B."/>
            <person name="Gohl D.M."/>
        </authorList>
    </citation>
    <scope>NUCLEOTIDE SEQUENCE</scope>
    <source>
        <strain evidence="1">Duluth1</strain>
        <tissue evidence="1">Whole animal</tissue>
    </source>
</reference>
<reference evidence="1" key="2">
    <citation type="submission" date="2020-11" db="EMBL/GenBank/DDBJ databases">
        <authorList>
            <person name="McCartney M.A."/>
            <person name="Auch B."/>
            <person name="Kono T."/>
            <person name="Mallez S."/>
            <person name="Becker A."/>
            <person name="Gohl D.M."/>
            <person name="Silverstein K.A.T."/>
            <person name="Koren S."/>
            <person name="Bechman K.B."/>
            <person name="Herman A."/>
            <person name="Abrahante J.E."/>
            <person name="Garbe J."/>
        </authorList>
    </citation>
    <scope>NUCLEOTIDE SEQUENCE</scope>
    <source>
        <strain evidence="1">Duluth1</strain>
        <tissue evidence="1">Whole animal</tissue>
    </source>
</reference>
<dbReference type="EMBL" id="JAIWYP010000013">
    <property type="protein sequence ID" value="KAH3715988.1"/>
    <property type="molecule type" value="Genomic_DNA"/>
</dbReference>
<name>A0A9D4C285_DREPO</name>
<evidence type="ECO:0000313" key="1">
    <source>
        <dbReference type="EMBL" id="KAH3715988.1"/>
    </source>
</evidence>
<accession>A0A9D4C285</accession>
<dbReference type="AlphaFoldDB" id="A0A9D4C285"/>
<evidence type="ECO:0000313" key="2">
    <source>
        <dbReference type="Proteomes" id="UP000828390"/>
    </source>
</evidence>
<organism evidence="1 2">
    <name type="scientific">Dreissena polymorpha</name>
    <name type="common">Zebra mussel</name>
    <name type="synonym">Mytilus polymorpha</name>
    <dbReference type="NCBI Taxonomy" id="45954"/>
    <lineage>
        <taxon>Eukaryota</taxon>
        <taxon>Metazoa</taxon>
        <taxon>Spiralia</taxon>
        <taxon>Lophotrochozoa</taxon>
        <taxon>Mollusca</taxon>
        <taxon>Bivalvia</taxon>
        <taxon>Autobranchia</taxon>
        <taxon>Heteroconchia</taxon>
        <taxon>Euheterodonta</taxon>
        <taxon>Imparidentia</taxon>
        <taxon>Neoheterodontei</taxon>
        <taxon>Myida</taxon>
        <taxon>Dreissenoidea</taxon>
        <taxon>Dreissenidae</taxon>
        <taxon>Dreissena</taxon>
    </lineage>
</organism>
<sequence length="110" mass="12996">MPRKNLSNGLLQSLFKKLFLLLKHLLFHDGLSRRAQAPSSFKFWNHETAIPFSRRPMRMMMDIYIQRNYGHGKDGHETWVVLSLDGSHIGFYFQFLSVLYFSGRFLDITK</sequence>
<dbReference type="Proteomes" id="UP000828390">
    <property type="component" value="Unassembled WGS sequence"/>
</dbReference>
<gene>
    <name evidence="1" type="ORF">DPMN_058704</name>
</gene>
<keyword evidence="2" id="KW-1185">Reference proteome</keyword>
<proteinExistence type="predicted"/>
<protein>
    <submittedName>
        <fullName evidence="1">Uncharacterized protein</fullName>
    </submittedName>
</protein>
<comment type="caution">
    <text evidence="1">The sequence shown here is derived from an EMBL/GenBank/DDBJ whole genome shotgun (WGS) entry which is preliminary data.</text>
</comment>